<dbReference type="EMBL" id="JACEFO010000738">
    <property type="protein sequence ID" value="KAF8758188.1"/>
    <property type="molecule type" value="Genomic_DNA"/>
</dbReference>
<comment type="caution">
    <text evidence="4">The sequence shown here is derived from an EMBL/GenBank/DDBJ whole genome shotgun (WGS) entry which is preliminary data.</text>
</comment>
<dbReference type="InterPro" id="IPR013187">
    <property type="entry name" value="F-box-assoc_dom_typ3"/>
</dbReference>
<feature type="domain" description="F-box" evidence="2">
    <location>
        <begin position="43"/>
        <end position="69"/>
    </location>
</feature>
<organism evidence="4 5">
    <name type="scientific">Digitaria exilis</name>
    <dbReference type="NCBI Taxonomy" id="1010633"/>
    <lineage>
        <taxon>Eukaryota</taxon>
        <taxon>Viridiplantae</taxon>
        <taxon>Streptophyta</taxon>
        <taxon>Embryophyta</taxon>
        <taxon>Tracheophyta</taxon>
        <taxon>Spermatophyta</taxon>
        <taxon>Magnoliopsida</taxon>
        <taxon>Liliopsida</taxon>
        <taxon>Poales</taxon>
        <taxon>Poaceae</taxon>
        <taxon>PACMAD clade</taxon>
        <taxon>Panicoideae</taxon>
        <taxon>Panicodae</taxon>
        <taxon>Paniceae</taxon>
        <taxon>Anthephorinae</taxon>
        <taxon>Digitaria</taxon>
    </lineage>
</organism>
<dbReference type="Proteomes" id="UP000636709">
    <property type="component" value="Unassembled WGS sequence"/>
</dbReference>
<evidence type="ECO:0000313" key="5">
    <source>
        <dbReference type="Proteomes" id="UP000636709"/>
    </source>
</evidence>
<keyword evidence="5" id="KW-1185">Reference proteome</keyword>
<protein>
    <recommendedName>
        <fullName evidence="6">F-box domain-containing protein</fullName>
    </recommendedName>
</protein>
<dbReference type="InterPro" id="IPR017451">
    <property type="entry name" value="F-box-assoc_interact_dom"/>
</dbReference>
<dbReference type="OrthoDB" id="654254at2759"/>
<evidence type="ECO:0000259" key="2">
    <source>
        <dbReference type="Pfam" id="PF00646"/>
    </source>
</evidence>
<dbReference type="InterPro" id="IPR001810">
    <property type="entry name" value="F-box_dom"/>
</dbReference>
<dbReference type="PANTHER" id="PTHR31672:SF13">
    <property type="entry name" value="F-BOX PROTEIN CPR30-LIKE"/>
    <property type="match status" value="1"/>
</dbReference>
<accession>A0A835KPT1</accession>
<evidence type="ECO:0000256" key="1">
    <source>
        <dbReference type="SAM" id="MobiDB-lite"/>
    </source>
</evidence>
<feature type="domain" description="F-box associated beta-propeller type 3" evidence="3">
    <location>
        <begin position="135"/>
        <end position="375"/>
    </location>
</feature>
<proteinExistence type="predicted"/>
<evidence type="ECO:0000313" key="4">
    <source>
        <dbReference type="EMBL" id="KAF8758188.1"/>
    </source>
</evidence>
<evidence type="ECO:0000259" key="3">
    <source>
        <dbReference type="Pfam" id="PF08268"/>
    </source>
</evidence>
<feature type="region of interest" description="Disordered" evidence="1">
    <location>
        <begin position="429"/>
        <end position="453"/>
    </location>
</feature>
<dbReference type="SUPFAM" id="SSF81383">
    <property type="entry name" value="F-box domain"/>
    <property type="match status" value="1"/>
</dbReference>
<reference evidence="4" key="1">
    <citation type="submission" date="2020-07" db="EMBL/GenBank/DDBJ databases">
        <title>Genome sequence and genetic diversity analysis of an under-domesticated orphan crop, white fonio (Digitaria exilis).</title>
        <authorList>
            <person name="Bennetzen J.L."/>
            <person name="Chen S."/>
            <person name="Ma X."/>
            <person name="Wang X."/>
            <person name="Yssel A.E.J."/>
            <person name="Chaluvadi S.R."/>
            <person name="Johnson M."/>
            <person name="Gangashetty P."/>
            <person name="Hamidou F."/>
            <person name="Sanogo M.D."/>
            <person name="Zwaenepoel A."/>
            <person name="Wallace J."/>
            <person name="Van De Peer Y."/>
            <person name="Van Deynze A."/>
        </authorList>
    </citation>
    <scope>NUCLEOTIDE SEQUENCE</scope>
    <source>
        <tissue evidence="4">Leaves</tissue>
    </source>
</reference>
<dbReference type="NCBIfam" id="TIGR01640">
    <property type="entry name" value="F_box_assoc_1"/>
    <property type="match status" value="1"/>
</dbReference>
<dbReference type="InterPro" id="IPR050796">
    <property type="entry name" value="SCF_F-box_component"/>
</dbReference>
<dbReference type="AlphaFoldDB" id="A0A835KPT1"/>
<dbReference type="Gene3D" id="1.20.1280.50">
    <property type="match status" value="1"/>
</dbReference>
<sequence length="453" mass="50490">MSVRRKHRSSDPPCHNTLDQDHLFISHLNAPGSWPPQQSPDDLLIAEVLIHLPSKSLARCRCVCRSWRAGIAAAAFVRRHRDLSRARPPSSVLAIPRRNINDPNHATTTEIAFHRVPLLLPPHAATEAAPELVFEMTWPEGITRAVHPTHCDGLVAVSTTTDRVFVCNPATREFVALPLGTHNAELDHCDSQLAPPVAIGFDTWRNSYVVARYFYRTYGDSFFDDDTGEWAQEYDVGHEVFALGVAGGGSWELTDDPPHAIIGAQRPICTRRAFYWHSHVPTPRLVRFGLRDRAFEVVARPPTTGGEWNPLDDMAELDGKLCYVHAAAEAEFHVWMADDGPDDLRWSLRCRVHLPDAVPMLNYDFLPVLVADDGDTLVTCVGNTLYRCSLQSGTMEQVVDMERQLQCGPWSSTNSPCLRHTANARRRTAVTAKQSSPCAKPLAHGEHRHRPAG</sequence>
<dbReference type="Pfam" id="PF08268">
    <property type="entry name" value="FBA_3"/>
    <property type="match status" value="1"/>
</dbReference>
<evidence type="ECO:0008006" key="6">
    <source>
        <dbReference type="Google" id="ProtNLM"/>
    </source>
</evidence>
<name>A0A835KPT1_9POAL</name>
<dbReference type="InterPro" id="IPR036047">
    <property type="entry name" value="F-box-like_dom_sf"/>
</dbReference>
<gene>
    <name evidence="4" type="ORF">HU200_010636</name>
</gene>
<dbReference type="PANTHER" id="PTHR31672">
    <property type="entry name" value="BNACNNG10540D PROTEIN"/>
    <property type="match status" value="1"/>
</dbReference>
<dbReference type="Pfam" id="PF00646">
    <property type="entry name" value="F-box"/>
    <property type="match status" value="1"/>
</dbReference>